<gene>
    <name evidence="2" type="ORF">B1B_07889</name>
</gene>
<dbReference type="EMBL" id="AUZY01005062">
    <property type="protein sequence ID" value="EQD60122.1"/>
    <property type="molecule type" value="Genomic_DNA"/>
</dbReference>
<sequence length="69" mass="8074">MLERLSAMLMKEFLQLRRDRWAMFRLIVPMIIQMLVFGYAATFTVHNVSTVVLDLDQSQASRSLISHFV</sequence>
<evidence type="ECO:0000313" key="2">
    <source>
        <dbReference type="EMBL" id="EQD60122.1"/>
    </source>
</evidence>
<dbReference type="AlphaFoldDB" id="T1AS05"/>
<proteinExistence type="predicted"/>
<feature type="non-terminal residue" evidence="2">
    <location>
        <position position="69"/>
    </location>
</feature>
<organism evidence="2">
    <name type="scientific">mine drainage metagenome</name>
    <dbReference type="NCBI Taxonomy" id="410659"/>
    <lineage>
        <taxon>unclassified sequences</taxon>
        <taxon>metagenomes</taxon>
        <taxon>ecological metagenomes</taxon>
    </lineage>
</organism>
<keyword evidence="1" id="KW-1133">Transmembrane helix</keyword>
<keyword evidence="1" id="KW-0472">Membrane</keyword>
<comment type="caution">
    <text evidence="2">The sequence shown here is derived from an EMBL/GenBank/DDBJ whole genome shotgun (WGS) entry which is preliminary data.</text>
</comment>
<protein>
    <submittedName>
        <fullName evidence="2">ABC transporter permease protein</fullName>
    </submittedName>
</protein>
<evidence type="ECO:0000256" key="1">
    <source>
        <dbReference type="SAM" id="Phobius"/>
    </source>
</evidence>
<keyword evidence="1" id="KW-0812">Transmembrane</keyword>
<reference evidence="2" key="1">
    <citation type="submission" date="2013-08" db="EMBL/GenBank/DDBJ databases">
        <authorList>
            <person name="Mendez C."/>
            <person name="Richter M."/>
            <person name="Ferrer M."/>
            <person name="Sanchez J."/>
        </authorList>
    </citation>
    <scope>NUCLEOTIDE SEQUENCE</scope>
</reference>
<reference evidence="2" key="2">
    <citation type="journal article" date="2014" name="ISME J.">
        <title>Microbial stratification in low pH oxic and suboxic macroscopic growths along an acid mine drainage.</title>
        <authorList>
            <person name="Mendez-Garcia C."/>
            <person name="Mesa V."/>
            <person name="Sprenger R.R."/>
            <person name="Richter M."/>
            <person name="Diez M.S."/>
            <person name="Solano J."/>
            <person name="Bargiela R."/>
            <person name="Golyshina O.V."/>
            <person name="Manteca A."/>
            <person name="Ramos J.L."/>
            <person name="Gallego J.R."/>
            <person name="Llorente I."/>
            <person name="Martins Dos Santos V.A."/>
            <person name="Jensen O.N."/>
            <person name="Pelaez A.I."/>
            <person name="Sanchez J."/>
            <person name="Ferrer M."/>
        </authorList>
    </citation>
    <scope>NUCLEOTIDE SEQUENCE</scope>
</reference>
<accession>T1AS05</accession>
<name>T1AS05_9ZZZZ</name>
<feature type="transmembrane region" description="Helical" evidence="1">
    <location>
        <begin position="21"/>
        <end position="41"/>
    </location>
</feature>